<evidence type="ECO:0000313" key="1">
    <source>
        <dbReference type="EMBL" id="SFQ71301.1"/>
    </source>
</evidence>
<proteinExistence type="predicted"/>
<evidence type="ECO:0000313" key="2">
    <source>
        <dbReference type="Proteomes" id="UP000182762"/>
    </source>
</evidence>
<dbReference type="GeneID" id="93711544"/>
<keyword evidence="2" id="KW-1185">Reference proteome</keyword>
<dbReference type="InterPro" id="IPR012675">
    <property type="entry name" value="Beta-grasp_dom_sf"/>
</dbReference>
<dbReference type="CDD" id="cd00565">
    <property type="entry name" value="Ubl_ThiS"/>
    <property type="match status" value="1"/>
</dbReference>
<dbReference type="InterPro" id="IPR003749">
    <property type="entry name" value="ThiS/MoaD-like"/>
</dbReference>
<sequence length="67" mass="7345">MNCKINGENVKVEPHISNVSELLAAYGMENKILVVEKNGTILEKEDHINENIQDGDTFEIVSFVGGG</sequence>
<dbReference type="PANTHER" id="PTHR34472:SF1">
    <property type="entry name" value="SULFUR CARRIER PROTEIN THIS"/>
    <property type="match status" value="1"/>
</dbReference>
<dbReference type="InterPro" id="IPR010035">
    <property type="entry name" value="Thi_S"/>
</dbReference>
<organism evidence="1 2">
    <name type="scientific">Priestia endophytica DSM 13796</name>
    <dbReference type="NCBI Taxonomy" id="1121089"/>
    <lineage>
        <taxon>Bacteria</taxon>
        <taxon>Bacillati</taxon>
        <taxon>Bacillota</taxon>
        <taxon>Bacilli</taxon>
        <taxon>Bacillales</taxon>
        <taxon>Bacillaceae</taxon>
        <taxon>Priestia</taxon>
    </lineage>
</organism>
<dbReference type="InterPro" id="IPR016155">
    <property type="entry name" value="Mopterin_synth/thiamin_S_b"/>
</dbReference>
<name>A0A1I6ARG5_9BACI</name>
<reference evidence="1 2" key="1">
    <citation type="submission" date="2016-10" db="EMBL/GenBank/DDBJ databases">
        <authorList>
            <person name="Varghese N."/>
            <person name="Submissions S."/>
        </authorList>
    </citation>
    <scope>NUCLEOTIDE SEQUENCE [LARGE SCALE GENOMIC DNA]</scope>
    <source>
        <strain evidence="1 2">DSM 13796</strain>
    </source>
</reference>
<dbReference type="Pfam" id="PF02597">
    <property type="entry name" value="ThiS"/>
    <property type="match status" value="1"/>
</dbReference>
<dbReference type="RefSeq" id="WP_061803221.1">
    <property type="nucleotide sequence ID" value="NZ_FOXX01000007.1"/>
</dbReference>
<accession>A0A1I6ARG5</accession>
<comment type="caution">
    <text evidence="1">The sequence shown here is derived from an EMBL/GenBank/DDBJ whole genome shotgun (WGS) entry which is preliminary data.</text>
</comment>
<protein>
    <submittedName>
        <fullName evidence="1">Sulfur carrier protein</fullName>
    </submittedName>
</protein>
<dbReference type="EMBL" id="FOXX01000007">
    <property type="protein sequence ID" value="SFQ71301.1"/>
    <property type="molecule type" value="Genomic_DNA"/>
</dbReference>
<dbReference type="Gene3D" id="3.10.20.30">
    <property type="match status" value="1"/>
</dbReference>
<dbReference type="SUPFAM" id="SSF54285">
    <property type="entry name" value="MoaD/ThiS"/>
    <property type="match status" value="1"/>
</dbReference>
<gene>
    <name evidence="1" type="ORF">SAMN02745910_02920</name>
</gene>
<dbReference type="NCBIfam" id="TIGR01683">
    <property type="entry name" value="thiS"/>
    <property type="match status" value="1"/>
</dbReference>
<dbReference type="PANTHER" id="PTHR34472">
    <property type="entry name" value="SULFUR CARRIER PROTEIN THIS"/>
    <property type="match status" value="1"/>
</dbReference>
<dbReference type="Proteomes" id="UP000182762">
    <property type="component" value="Unassembled WGS sequence"/>
</dbReference>